<keyword evidence="1" id="KW-1133">Transmembrane helix</keyword>
<evidence type="ECO:0000313" key="3">
    <source>
        <dbReference type="Proteomes" id="UP000288805"/>
    </source>
</evidence>
<sequence>MTTSSPPPSLLDLCTSTHLLLLHYCRGRYPYPHLLHRPRSFPLGSPLLAGYRRNEYDDRNLFGGGRRTQINWSFMSLRRFDPKLRFSGSVEDNGIRVSEIVWSKFSFKGEGLLFTDGNDDDGDEGNQTFVAENKKEMGGFPFFIKEMDLGNRDPVTSFFLVCFLIAAYGWVILGFLVTYSRVFGIMFVSHVDDHLWRTTSLIGTVWDGPRLGLKRLSGFSLMRWAVRDGMT</sequence>
<dbReference type="Pfam" id="PF25105">
    <property type="entry name" value="DUF7813"/>
    <property type="match status" value="1"/>
</dbReference>
<dbReference type="PANTHER" id="PTHR36353:SF1">
    <property type="entry name" value="TRANSMEMBRANE PROTEIN"/>
    <property type="match status" value="1"/>
</dbReference>
<reference evidence="2 3" key="1">
    <citation type="journal article" date="2018" name="PLoS Genet.">
        <title>Population sequencing reveals clonal diversity and ancestral inbreeding in the grapevine cultivar Chardonnay.</title>
        <authorList>
            <person name="Roach M.J."/>
            <person name="Johnson D.L."/>
            <person name="Bohlmann J."/>
            <person name="van Vuuren H.J."/>
            <person name="Jones S.J."/>
            <person name="Pretorius I.S."/>
            <person name="Schmidt S.A."/>
            <person name="Borneman A.R."/>
        </authorList>
    </citation>
    <scope>NUCLEOTIDE SEQUENCE [LARGE SCALE GENOMIC DNA]</scope>
    <source>
        <strain evidence="3">cv. Chardonnay</strain>
        <tissue evidence="2">Leaf</tissue>
    </source>
</reference>
<dbReference type="PANTHER" id="PTHR36353">
    <property type="entry name" value="TRANSMEMBRANE PROTEIN"/>
    <property type="match status" value="1"/>
</dbReference>
<protein>
    <submittedName>
        <fullName evidence="2">Uncharacterized protein</fullName>
    </submittedName>
</protein>
<evidence type="ECO:0000313" key="2">
    <source>
        <dbReference type="EMBL" id="RVW58185.1"/>
    </source>
</evidence>
<accession>A0A438FDX9</accession>
<keyword evidence="1" id="KW-0472">Membrane</keyword>
<organism evidence="2 3">
    <name type="scientific">Vitis vinifera</name>
    <name type="common">Grape</name>
    <dbReference type="NCBI Taxonomy" id="29760"/>
    <lineage>
        <taxon>Eukaryota</taxon>
        <taxon>Viridiplantae</taxon>
        <taxon>Streptophyta</taxon>
        <taxon>Embryophyta</taxon>
        <taxon>Tracheophyta</taxon>
        <taxon>Spermatophyta</taxon>
        <taxon>Magnoliopsida</taxon>
        <taxon>eudicotyledons</taxon>
        <taxon>Gunneridae</taxon>
        <taxon>Pentapetalae</taxon>
        <taxon>rosids</taxon>
        <taxon>Vitales</taxon>
        <taxon>Vitaceae</taxon>
        <taxon>Viteae</taxon>
        <taxon>Vitis</taxon>
    </lineage>
</organism>
<name>A0A438FDX9_VITVI</name>
<gene>
    <name evidence="2" type="ORF">CK203_116116</name>
</gene>
<proteinExistence type="predicted"/>
<evidence type="ECO:0000256" key="1">
    <source>
        <dbReference type="SAM" id="Phobius"/>
    </source>
</evidence>
<keyword evidence="1" id="KW-0812">Transmembrane</keyword>
<comment type="caution">
    <text evidence="2">The sequence shown here is derived from an EMBL/GenBank/DDBJ whole genome shotgun (WGS) entry which is preliminary data.</text>
</comment>
<feature type="transmembrane region" description="Helical" evidence="1">
    <location>
        <begin position="158"/>
        <end position="179"/>
    </location>
</feature>
<dbReference type="AlphaFoldDB" id="A0A438FDX9"/>
<dbReference type="Proteomes" id="UP000288805">
    <property type="component" value="Unassembled WGS sequence"/>
</dbReference>
<dbReference type="InterPro" id="IPR056715">
    <property type="entry name" value="DUF7813"/>
</dbReference>
<dbReference type="EMBL" id="QGNW01000973">
    <property type="protein sequence ID" value="RVW58185.1"/>
    <property type="molecule type" value="Genomic_DNA"/>
</dbReference>